<feature type="compositionally biased region" description="Basic and acidic residues" evidence="1">
    <location>
        <begin position="768"/>
        <end position="780"/>
    </location>
</feature>
<organism evidence="3 4">
    <name type="scientific">Mya arenaria</name>
    <name type="common">Soft-shell clam</name>
    <dbReference type="NCBI Taxonomy" id="6604"/>
    <lineage>
        <taxon>Eukaryota</taxon>
        <taxon>Metazoa</taxon>
        <taxon>Spiralia</taxon>
        <taxon>Lophotrochozoa</taxon>
        <taxon>Mollusca</taxon>
        <taxon>Bivalvia</taxon>
        <taxon>Autobranchia</taxon>
        <taxon>Heteroconchia</taxon>
        <taxon>Euheterodonta</taxon>
        <taxon>Imparidentia</taxon>
        <taxon>Neoheterodontei</taxon>
        <taxon>Myida</taxon>
        <taxon>Myoidea</taxon>
        <taxon>Myidae</taxon>
        <taxon>Mya</taxon>
    </lineage>
</organism>
<feature type="compositionally biased region" description="Pro residues" evidence="1">
    <location>
        <begin position="379"/>
        <end position="392"/>
    </location>
</feature>
<feature type="region of interest" description="Disordered" evidence="1">
    <location>
        <begin position="664"/>
        <end position="786"/>
    </location>
</feature>
<feature type="compositionally biased region" description="Low complexity" evidence="1">
    <location>
        <begin position="818"/>
        <end position="842"/>
    </location>
</feature>
<keyword evidence="4" id="KW-1185">Reference proteome</keyword>
<name>A0ABY7GAD0_MYAAR</name>
<evidence type="ECO:0000256" key="1">
    <source>
        <dbReference type="SAM" id="MobiDB-lite"/>
    </source>
</evidence>
<sequence>MAFIGEVIYEDYLYKFTGKSRSILWGKGNPWREKYFILKRVGNKPVLELFNKKPKNKNALPKGKVELWPSFRVEKIANMKNRAYVFQITTPNETVCLSTDEQRNMDIFPENSESQRRIGGKGTSCFLHSNRSVLAQWPLKSVRSYESSERGQLSLEAGRVAPMGDGVYVFHTEHGVDNTLYDLIDRYVLDALEQIQPGQRGGPEEVEDYVIEAERLLGLTVVSACTPDSLDIRHTLQENWCFDVPSLNGHESGRPRPVVHSRSTASITTQNSVSTSRSVPARILHTAESSRGSPQVPRSLPAFQNSPQGTPNRATNQNSPLVGPRRGSNQSQSSLADRPPAPPPGASGIPTKTLPSTTQGSYLHMQGMALRSASSPGSPFTPSPADWYPPPSFSAAMRQTSTSPINENGPYQPDSYLHPSSSPLGTSTPANKNAGNQYRDQYLTPLSNTRGGSPELNTNNDVRPKDTYLGQRFIKHKTVSPKINHNHRNLSLDHVVPSPKPSPKVRARRLRSASCEDLSDYLRQLVYDPVSKSMNDLLDDKSFEGEDPYLGPEPFPRLHSFSGAANTTENQFLPENYYNIEGLKGKIYDAPGLTVAEARRRFSKRSLSRIRRSISNPNFIGSLKVERLNEARIDLGIVSSHSSPSHSRSSSLLEILPDALRKKLHKDSHHPGSHGALSAGTASHPSSKASSRASSGHPSPYNSLPRKNKTPKEEIVATTSVRGINITRKSRSFRKQKHQENDTAGNDASPTLPRPDNHSSMYQSMGVHSDHNDAKGHHSDSVGTRGQYINGAVGVLESQNVSKSQSESIELKKFGSNSPKVSKVKSPPKVAVKPKAAAKPLP</sequence>
<feature type="compositionally biased region" description="Basic residues" evidence="1">
    <location>
        <begin position="728"/>
        <end position="737"/>
    </location>
</feature>
<feature type="domain" description="IRS-type PTB" evidence="2">
    <location>
        <begin position="127"/>
        <end position="188"/>
    </location>
</feature>
<feature type="compositionally biased region" description="Polar residues" evidence="1">
    <location>
        <begin position="302"/>
        <end position="320"/>
    </location>
</feature>
<evidence type="ECO:0000313" key="4">
    <source>
        <dbReference type="Proteomes" id="UP001164746"/>
    </source>
</evidence>
<dbReference type="Proteomes" id="UP001164746">
    <property type="component" value="Chromosome 17"/>
</dbReference>
<dbReference type="InterPro" id="IPR050996">
    <property type="entry name" value="Docking_Protein_DOK"/>
</dbReference>
<feature type="compositionally biased region" description="Polar residues" evidence="1">
    <location>
        <begin position="261"/>
        <end position="278"/>
    </location>
</feature>
<dbReference type="PANTHER" id="PTHR21258:SF62">
    <property type="entry name" value="INSULIN RECEPTOR SUBSTRATE 1"/>
    <property type="match status" value="1"/>
</dbReference>
<feature type="region of interest" description="Disordered" evidence="1">
    <location>
        <begin position="248"/>
        <end position="464"/>
    </location>
</feature>
<dbReference type="SMART" id="SM01244">
    <property type="entry name" value="IRS"/>
    <property type="match status" value="1"/>
</dbReference>
<feature type="compositionally biased region" description="Polar residues" evidence="1">
    <location>
        <begin position="397"/>
        <end position="406"/>
    </location>
</feature>
<dbReference type="PANTHER" id="PTHR21258">
    <property type="entry name" value="DOCKING PROTEIN RELATED"/>
    <property type="match status" value="1"/>
</dbReference>
<dbReference type="EMBL" id="CP111028">
    <property type="protein sequence ID" value="WAR30509.1"/>
    <property type="molecule type" value="Genomic_DNA"/>
</dbReference>
<evidence type="ECO:0000313" key="3">
    <source>
        <dbReference type="EMBL" id="WAR30509.1"/>
    </source>
</evidence>
<dbReference type="InterPro" id="IPR002404">
    <property type="entry name" value="IRS_PTB"/>
</dbReference>
<feature type="compositionally biased region" description="Polar residues" evidence="1">
    <location>
        <begin position="418"/>
        <end position="461"/>
    </location>
</feature>
<dbReference type="Pfam" id="PF02174">
    <property type="entry name" value="IRS"/>
    <property type="match status" value="1"/>
</dbReference>
<dbReference type="InterPro" id="IPR011993">
    <property type="entry name" value="PH-like_dom_sf"/>
</dbReference>
<feature type="region of interest" description="Disordered" evidence="1">
    <location>
        <begin position="799"/>
        <end position="842"/>
    </location>
</feature>
<protein>
    <recommendedName>
        <fullName evidence="2">IRS-type PTB domain-containing protein</fullName>
    </recommendedName>
</protein>
<feature type="compositionally biased region" description="Polar residues" evidence="1">
    <location>
        <begin position="799"/>
        <end position="808"/>
    </location>
</feature>
<dbReference type="Gene3D" id="2.30.29.30">
    <property type="entry name" value="Pleckstrin-homology domain (PH domain)/Phosphotyrosine-binding domain (PTB)"/>
    <property type="match status" value="2"/>
</dbReference>
<reference evidence="3" key="1">
    <citation type="submission" date="2022-11" db="EMBL/GenBank/DDBJ databases">
        <title>Centuries of genome instability and evolution in soft-shell clam transmissible cancer (bioRxiv).</title>
        <authorList>
            <person name="Hart S.F.M."/>
            <person name="Yonemitsu M.A."/>
            <person name="Giersch R.M."/>
            <person name="Beal B.F."/>
            <person name="Arriagada G."/>
            <person name="Davis B.W."/>
            <person name="Ostrander E.A."/>
            <person name="Goff S.P."/>
            <person name="Metzger M.J."/>
        </authorList>
    </citation>
    <scope>NUCLEOTIDE SEQUENCE</scope>
    <source>
        <strain evidence="3">MELC-2E11</strain>
        <tissue evidence="3">Siphon/mantle</tissue>
    </source>
</reference>
<feature type="compositionally biased region" description="Low complexity" evidence="1">
    <location>
        <begin position="682"/>
        <end position="700"/>
    </location>
</feature>
<evidence type="ECO:0000259" key="2">
    <source>
        <dbReference type="Pfam" id="PF02174"/>
    </source>
</evidence>
<accession>A0ABY7GAD0</accession>
<dbReference type="SUPFAM" id="SSF50729">
    <property type="entry name" value="PH domain-like"/>
    <property type="match status" value="2"/>
</dbReference>
<gene>
    <name evidence="3" type="ORF">MAR_033051</name>
</gene>
<proteinExistence type="predicted"/>